<feature type="signal peptide" evidence="1">
    <location>
        <begin position="1"/>
        <end position="18"/>
    </location>
</feature>
<proteinExistence type="evidence at protein level"/>
<sequence>MKLFIFVLLFLLTINVLAESHESHENSGRVSVMSSEKLWTGFGFSCDDHQCKSDCTDKMSPLTSFFAIWSCERTWILWHNCWCKYPNVAVKLPKFLQN</sequence>
<dbReference type="AGR" id="WB:WBGene00007315"/>
<organism evidence="2 3">
    <name type="scientific">Caenorhabditis elegans</name>
    <dbReference type="NCBI Taxonomy" id="6239"/>
    <lineage>
        <taxon>Eukaryota</taxon>
        <taxon>Metazoa</taxon>
        <taxon>Ecdysozoa</taxon>
        <taxon>Nematoda</taxon>
        <taxon>Chromadorea</taxon>
        <taxon>Rhabditida</taxon>
        <taxon>Rhabditina</taxon>
        <taxon>Rhabditomorpha</taxon>
        <taxon>Rhabditoidea</taxon>
        <taxon>Rhabditidae</taxon>
        <taxon>Peloderinae</taxon>
        <taxon>Caenorhabditis</taxon>
    </lineage>
</organism>
<keyword evidence="3" id="KW-1185">Reference proteome</keyword>
<name>A5Z2V2_CAEEL</name>
<protein>
    <submittedName>
        <fullName evidence="2">Toxin</fullName>
    </submittedName>
</protein>
<keyword evidence="5" id="KW-1267">Proteomics identification</keyword>
<accession>A5Z2V2</accession>
<keyword evidence="1" id="KW-0732">Signal</keyword>
<dbReference type="PeptideAtlas" id="A5Z2V2"/>
<dbReference type="PaxDb" id="6239-C04H5.7a"/>
<dbReference type="InParanoid" id="A5Z2V2"/>
<dbReference type="KEGG" id="cel:CELE_C04H5.7"/>
<dbReference type="RefSeq" id="NP_001122578.1">
    <property type="nucleotide sequence ID" value="NM_001129106.3"/>
</dbReference>
<feature type="chain" id="PRO_5002690226" evidence="1">
    <location>
        <begin position="19"/>
        <end position="98"/>
    </location>
</feature>
<dbReference type="AlphaFoldDB" id="A5Z2V2"/>
<dbReference type="HOGENOM" id="CLU_2335520_0_0_1"/>
<dbReference type="Proteomes" id="UP000001940">
    <property type="component" value="Chromosome II"/>
</dbReference>
<dbReference type="Bgee" id="WBGene00007315">
    <property type="expression patterns" value="Expressed in adult organism and 2 other cell types or tissues"/>
</dbReference>
<evidence type="ECO:0000313" key="2">
    <source>
        <dbReference type="EMBL" id="CAN99656.1"/>
    </source>
</evidence>
<evidence type="ECO:0007829" key="5">
    <source>
        <dbReference type="PeptideAtlas" id="A5Z2V2"/>
    </source>
</evidence>
<evidence type="ECO:0000313" key="4">
    <source>
        <dbReference type="WormBase" id="C04H5.7a"/>
    </source>
</evidence>
<dbReference type="GeneID" id="175115"/>
<evidence type="ECO:0000256" key="1">
    <source>
        <dbReference type="SAM" id="SignalP"/>
    </source>
</evidence>
<dbReference type="WormBase" id="C04H5.7a">
    <property type="protein sequence ID" value="CE41101"/>
    <property type="gene ID" value="WBGene00007315"/>
</dbReference>
<reference evidence="2 3" key="1">
    <citation type="journal article" date="1998" name="Science">
        <title>Genome sequence of the nematode C. elegans: a platform for investigating biology.</title>
        <authorList>
            <consortium name="The C. elegans sequencing consortium"/>
            <person name="Sulson J.E."/>
            <person name="Waterston R."/>
        </authorList>
    </citation>
    <scope>NUCLEOTIDE SEQUENCE [LARGE SCALE GENOMIC DNA]</scope>
    <source>
        <strain evidence="2 3">Bristol N2</strain>
    </source>
</reference>
<dbReference type="STRING" id="6239.C04H5.7a.2"/>
<dbReference type="CTD" id="175115"/>
<dbReference type="ExpressionAtlas" id="A5Z2V2">
    <property type="expression patterns" value="baseline and differential"/>
</dbReference>
<dbReference type="EMBL" id="BX284602">
    <property type="protein sequence ID" value="CAN99656.1"/>
    <property type="molecule type" value="Genomic_DNA"/>
</dbReference>
<evidence type="ECO:0000313" key="3">
    <source>
        <dbReference type="Proteomes" id="UP000001940"/>
    </source>
</evidence>
<dbReference type="UCSC" id="C04H5.7b">
    <property type="organism name" value="c. elegans"/>
</dbReference>
<gene>
    <name evidence="2 4" type="ORF">C04H5.7</name>
    <name evidence="2" type="ORF">CELE_C04H5.7</name>
</gene>